<gene>
    <name evidence="1" type="ORF">EC1118_1O4_1981g</name>
</gene>
<organism evidence="1 2">
    <name type="scientific">Saccharomyces cerevisiae (strain Lalvin EC1118 / Prise de mousse)</name>
    <name type="common">Baker's yeast</name>
    <dbReference type="NCBI Taxonomy" id="643680"/>
    <lineage>
        <taxon>Eukaryota</taxon>
        <taxon>Fungi</taxon>
        <taxon>Dikarya</taxon>
        <taxon>Ascomycota</taxon>
        <taxon>Saccharomycotina</taxon>
        <taxon>Saccharomycetes</taxon>
        <taxon>Saccharomycetales</taxon>
        <taxon>Saccharomycetaceae</taxon>
        <taxon>Saccharomyces</taxon>
    </lineage>
</organism>
<accession>C8ZHX3</accession>
<dbReference type="AlphaFoldDB" id="C8ZHX3"/>
<dbReference type="Proteomes" id="UP000000286">
    <property type="component" value="Chromosome XV"/>
</dbReference>
<protein>
    <submittedName>
        <fullName evidence="1">EC1118_1O4_1981p</fullName>
    </submittedName>
</protein>
<reference evidence="1 2" key="1">
    <citation type="journal article" date="2009" name="Proc. Natl. Acad. Sci. U.S.A.">
        <title>Eukaryote-to-eukaryote gene transfer events revealed by the genome sequence of the wine yeast Saccharomyces cerevisiae EC1118.</title>
        <authorList>
            <person name="Novo M."/>
            <person name="Bigey F."/>
            <person name="Beyne E."/>
            <person name="Galeote V."/>
            <person name="Gavory F."/>
            <person name="Mallet S."/>
            <person name="Cambot B."/>
            <person name="Legras J.L."/>
            <person name="Wincker P."/>
            <person name="Casaregola S."/>
            <person name="Dequin S."/>
        </authorList>
    </citation>
    <scope>NUCLEOTIDE SEQUENCE [LARGE SCALE GENOMIC DNA]</scope>
    <source>
        <strain evidence="2">Lalvin EC1118 / Prise de mousse</strain>
    </source>
</reference>
<dbReference type="EMBL" id="FN394216">
    <property type="protein sequence ID" value="CAY86298.1"/>
    <property type="molecule type" value="Genomic_DNA"/>
</dbReference>
<evidence type="ECO:0000313" key="2">
    <source>
        <dbReference type="Proteomes" id="UP000000286"/>
    </source>
</evidence>
<evidence type="ECO:0000313" key="1">
    <source>
        <dbReference type="EMBL" id="CAY86298.1"/>
    </source>
</evidence>
<name>C8ZHX3_YEAS8</name>
<proteinExistence type="predicted"/>
<sequence length="33" mass="3813">MATKGNLKRQTKYFSTIAYTETRGEATLRANYQ</sequence>
<dbReference type="HOGENOM" id="CLU_3385031_0_0_1"/>